<proteinExistence type="predicted"/>
<evidence type="ECO:0000313" key="2">
    <source>
        <dbReference type="EMBL" id="VDP45683.1"/>
    </source>
</evidence>
<protein>
    <submittedName>
        <fullName evidence="4">AAA_12 domain-containing protein</fullName>
    </submittedName>
</protein>
<gene>
    <name evidence="2" type="ORF">SBAD_LOCUS12125</name>
</gene>
<organism evidence="4">
    <name type="scientific">Soboliphyme baturini</name>
    <dbReference type="NCBI Taxonomy" id="241478"/>
    <lineage>
        <taxon>Eukaryota</taxon>
        <taxon>Metazoa</taxon>
        <taxon>Ecdysozoa</taxon>
        <taxon>Nematoda</taxon>
        <taxon>Enoplea</taxon>
        <taxon>Dorylaimia</taxon>
        <taxon>Dioctophymatida</taxon>
        <taxon>Dioctophymatoidea</taxon>
        <taxon>Soboliphymatidae</taxon>
        <taxon>Soboliphyme</taxon>
    </lineage>
</organism>
<name>A0A183J8C7_9BILA</name>
<evidence type="ECO:0000313" key="4">
    <source>
        <dbReference type="WBParaSite" id="SBAD_0001253001-mRNA-1"/>
    </source>
</evidence>
<feature type="region of interest" description="Disordered" evidence="1">
    <location>
        <begin position="151"/>
        <end position="172"/>
    </location>
</feature>
<dbReference type="WBParaSite" id="SBAD_0001253001-mRNA-1">
    <property type="protein sequence ID" value="SBAD_0001253001-mRNA-1"/>
    <property type="gene ID" value="SBAD_0001253001"/>
</dbReference>
<accession>A0A183J8C7</accession>
<feature type="compositionally biased region" description="Low complexity" evidence="1">
    <location>
        <begin position="151"/>
        <end position="170"/>
    </location>
</feature>
<dbReference type="AlphaFoldDB" id="A0A183J8C7"/>
<evidence type="ECO:0000313" key="3">
    <source>
        <dbReference type="Proteomes" id="UP000270296"/>
    </source>
</evidence>
<dbReference type="EMBL" id="UZAM01017032">
    <property type="protein sequence ID" value="VDP45683.1"/>
    <property type="molecule type" value="Genomic_DNA"/>
</dbReference>
<keyword evidence="3" id="KW-1185">Reference proteome</keyword>
<sequence length="239" mass="25186">MVIKALTRLAALLPSGRQQVTIIDEVDNAAVLVAAVPVRLVVNYATQGVDLRGGGGEGRQLASVVSIFKQHCYPTSEEMVVAADSSGVLHDYYSKLTFPLAAPSATTSPSQPVGGACRQQDLSLNVQVHSQYALVGRQGGSAGGMYAPNSVPDSTTTSSTTAVQQSPTASNHRFSIAHSEPVDQRPADCGLFFEDLKSSLPPPPSLPPPGLPFLDASYGTPDQMSYTKFCEPIIRQQGT</sequence>
<reference evidence="2 3" key="2">
    <citation type="submission" date="2018-11" db="EMBL/GenBank/DDBJ databases">
        <authorList>
            <consortium name="Pathogen Informatics"/>
        </authorList>
    </citation>
    <scope>NUCLEOTIDE SEQUENCE [LARGE SCALE GENOMIC DNA]</scope>
</reference>
<reference evidence="4" key="1">
    <citation type="submission" date="2016-06" db="UniProtKB">
        <authorList>
            <consortium name="WormBaseParasite"/>
        </authorList>
    </citation>
    <scope>IDENTIFICATION</scope>
</reference>
<evidence type="ECO:0000256" key="1">
    <source>
        <dbReference type="SAM" id="MobiDB-lite"/>
    </source>
</evidence>
<dbReference type="Proteomes" id="UP000270296">
    <property type="component" value="Unassembled WGS sequence"/>
</dbReference>